<gene>
    <name evidence="1" type="ORF">OG814_38140</name>
</gene>
<dbReference type="Proteomes" id="UP001622594">
    <property type="component" value="Chromosome"/>
</dbReference>
<proteinExistence type="predicted"/>
<evidence type="ECO:0008006" key="3">
    <source>
        <dbReference type="Google" id="ProtNLM"/>
    </source>
</evidence>
<sequence length="46" mass="5423">MTRSSHLLSFAEAQFLRELLIVEVMQPTMTRPRDPDLHDVPLLRFD</sequence>
<dbReference type="RefSeq" id="WP_406079901.1">
    <property type="nucleotide sequence ID" value="NZ_CP108188.1"/>
</dbReference>
<protein>
    <recommendedName>
        <fullName evidence="3">IS5/IS1182 family transposase</fullName>
    </recommendedName>
</protein>
<accession>A0ABZ1LR01</accession>
<keyword evidence="2" id="KW-1185">Reference proteome</keyword>
<evidence type="ECO:0000313" key="1">
    <source>
        <dbReference type="EMBL" id="WTR74693.1"/>
    </source>
</evidence>
<dbReference type="EMBL" id="CP108188">
    <property type="protein sequence ID" value="WTR74693.1"/>
    <property type="molecule type" value="Genomic_DNA"/>
</dbReference>
<organism evidence="1 2">
    <name type="scientific">Streptomyces zaomyceticus</name>
    <dbReference type="NCBI Taxonomy" id="68286"/>
    <lineage>
        <taxon>Bacteria</taxon>
        <taxon>Bacillati</taxon>
        <taxon>Actinomycetota</taxon>
        <taxon>Actinomycetes</taxon>
        <taxon>Kitasatosporales</taxon>
        <taxon>Streptomycetaceae</taxon>
        <taxon>Streptomyces</taxon>
    </lineage>
</organism>
<name>A0ABZ1LR01_9ACTN</name>
<evidence type="ECO:0000313" key="2">
    <source>
        <dbReference type="Proteomes" id="UP001622594"/>
    </source>
</evidence>
<reference evidence="1 2" key="1">
    <citation type="submission" date="2022-10" db="EMBL/GenBank/DDBJ databases">
        <title>The complete genomes of actinobacterial strains from the NBC collection.</title>
        <authorList>
            <person name="Joergensen T.S."/>
            <person name="Alvarez Arevalo M."/>
            <person name="Sterndorff E.B."/>
            <person name="Faurdal D."/>
            <person name="Vuksanovic O."/>
            <person name="Mourched A.-S."/>
            <person name="Charusanti P."/>
            <person name="Shaw S."/>
            <person name="Blin K."/>
            <person name="Weber T."/>
        </authorList>
    </citation>
    <scope>NUCLEOTIDE SEQUENCE [LARGE SCALE GENOMIC DNA]</scope>
    <source>
        <strain evidence="1 2">NBC_00123</strain>
    </source>
</reference>